<dbReference type="AlphaFoldDB" id="A0A058ZP23"/>
<dbReference type="STRING" id="1461693.ATO10_00990"/>
<evidence type="ECO:0000313" key="3">
    <source>
        <dbReference type="Proteomes" id="UP000024836"/>
    </source>
</evidence>
<accession>A0A058ZP23</accession>
<feature type="transmembrane region" description="Helical" evidence="1">
    <location>
        <begin position="50"/>
        <end position="68"/>
    </location>
</feature>
<comment type="caution">
    <text evidence="2">The sequence shown here is derived from an EMBL/GenBank/DDBJ whole genome shotgun (WGS) entry which is preliminary data.</text>
</comment>
<gene>
    <name evidence="2" type="ORF">ATO10_00990</name>
</gene>
<organism evidence="2 3">
    <name type="scientific">Actibacterium atlanticum</name>
    <dbReference type="NCBI Taxonomy" id="1461693"/>
    <lineage>
        <taxon>Bacteria</taxon>
        <taxon>Pseudomonadati</taxon>
        <taxon>Pseudomonadota</taxon>
        <taxon>Alphaproteobacteria</taxon>
        <taxon>Rhodobacterales</taxon>
        <taxon>Roseobacteraceae</taxon>
        <taxon>Actibacterium</taxon>
    </lineage>
</organism>
<keyword evidence="1" id="KW-0812">Transmembrane</keyword>
<keyword evidence="1" id="KW-0472">Membrane</keyword>
<dbReference type="Proteomes" id="UP000024836">
    <property type="component" value="Unassembled WGS sequence"/>
</dbReference>
<name>A0A058ZP23_9RHOB</name>
<reference evidence="2 3" key="1">
    <citation type="submission" date="2013-04" db="EMBL/GenBank/DDBJ databases">
        <title>Shimia sp. 22II-S11-Z10 Genome Sequencing.</title>
        <authorList>
            <person name="Lai Q."/>
            <person name="Li G."/>
            <person name="Shao Z."/>
        </authorList>
    </citation>
    <scope>NUCLEOTIDE SEQUENCE [LARGE SCALE GENOMIC DNA]</scope>
    <source>
        <strain evidence="3">22II-S11-Z10</strain>
    </source>
</reference>
<evidence type="ECO:0000313" key="2">
    <source>
        <dbReference type="EMBL" id="KCV83293.1"/>
    </source>
</evidence>
<keyword evidence="1" id="KW-1133">Transmembrane helix</keyword>
<dbReference type="EMBL" id="AQQY01000001">
    <property type="protein sequence ID" value="KCV83293.1"/>
    <property type="molecule type" value="Genomic_DNA"/>
</dbReference>
<keyword evidence="3" id="KW-1185">Reference proteome</keyword>
<sequence>MTMNTAAPKARAILPLPAILKSTPALLLFFAIALIALWGLSFATFGVPGLYLPAVGAVPVVMILLLVITRG</sequence>
<feature type="transmembrane region" description="Helical" evidence="1">
    <location>
        <begin position="12"/>
        <end position="38"/>
    </location>
</feature>
<protein>
    <submittedName>
        <fullName evidence="2">Uncharacterized protein</fullName>
    </submittedName>
</protein>
<dbReference type="RefSeq" id="WP_035246897.1">
    <property type="nucleotide sequence ID" value="NZ_AQQY01000001.1"/>
</dbReference>
<evidence type="ECO:0000256" key="1">
    <source>
        <dbReference type="SAM" id="Phobius"/>
    </source>
</evidence>
<dbReference type="OrthoDB" id="8479738at2"/>
<proteinExistence type="predicted"/>